<name>A0A6C0H866_9ZZZZ</name>
<reference evidence="1" key="1">
    <citation type="journal article" date="2020" name="Nature">
        <title>Giant virus diversity and host interactions through global metagenomics.</title>
        <authorList>
            <person name="Schulz F."/>
            <person name="Roux S."/>
            <person name="Paez-Espino D."/>
            <person name="Jungbluth S."/>
            <person name="Walsh D.A."/>
            <person name="Denef V.J."/>
            <person name="McMahon K.D."/>
            <person name="Konstantinidis K.T."/>
            <person name="Eloe-Fadrosh E.A."/>
            <person name="Kyrpides N.C."/>
            <person name="Woyke T."/>
        </authorList>
    </citation>
    <scope>NUCLEOTIDE SEQUENCE</scope>
    <source>
        <strain evidence="1">GVMAG-M-3300023179-82</strain>
    </source>
</reference>
<protein>
    <submittedName>
        <fullName evidence="1">Uncharacterized protein</fullName>
    </submittedName>
</protein>
<dbReference type="EMBL" id="MN739896">
    <property type="protein sequence ID" value="QHT76335.1"/>
    <property type="molecule type" value="Genomic_DNA"/>
</dbReference>
<evidence type="ECO:0000313" key="1">
    <source>
        <dbReference type="EMBL" id="QHT76335.1"/>
    </source>
</evidence>
<organism evidence="1">
    <name type="scientific">viral metagenome</name>
    <dbReference type="NCBI Taxonomy" id="1070528"/>
    <lineage>
        <taxon>unclassified sequences</taxon>
        <taxon>metagenomes</taxon>
        <taxon>organismal metagenomes</taxon>
    </lineage>
</organism>
<sequence>MYPLKLIIKKNNIFIIILFKITNNVNNQGTYYFI</sequence>
<dbReference type="AlphaFoldDB" id="A0A6C0H866"/>
<accession>A0A6C0H866</accession>
<proteinExistence type="predicted"/>